<comment type="caution">
    <text evidence="3">The sequence shown here is derived from an EMBL/GenBank/DDBJ whole genome shotgun (WGS) entry which is preliminary data.</text>
</comment>
<reference evidence="3" key="1">
    <citation type="submission" date="2021-04" db="EMBL/GenBank/DDBJ databases">
        <title>Pseudaminobacter soli sp. nov., isolated from paddy soil contaminated by heavy metals.</title>
        <authorList>
            <person name="Zhang K."/>
        </authorList>
    </citation>
    <scope>NUCLEOTIDE SEQUENCE</scope>
    <source>
        <strain evidence="3">19-2017</strain>
    </source>
</reference>
<feature type="transmembrane region" description="Helical" evidence="1">
    <location>
        <begin position="7"/>
        <end position="27"/>
    </location>
</feature>
<evidence type="ECO:0000256" key="1">
    <source>
        <dbReference type="SAM" id="Phobius"/>
    </source>
</evidence>
<accession>A0A942I465</accession>
<evidence type="ECO:0000313" key="4">
    <source>
        <dbReference type="Proteomes" id="UP000680348"/>
    </source>
</evidence>
<keyword evidence="1" id="KW-0472">Membrane</keyword>
<dbReference type="Proteomes" id="UP000680348">
    <property type="component" value="Unassembled WGS sequence"/>
</dbReference>
<dbReference type="InterPro" id="IPR009936">
    <property type="entry name" value="DUF1468"/>
</dbReference>
<dbReference type="EMBL" id="JAGWCR010000024">
    <property type="protein sequence ID" value="MBS3652382.1"/>
    <property type="molecule type" value="Genomic_DNA"/>
</dbReference>
<evidence type="ECO:0000259" key="2">
    <source>
        <dbReference type="Pfam" id="PF07331"/>
    </source>
</evidence>
<protein>
    <submittedName>
        <fullName evidence="3">Tripartite tricarboxylate transporter TctB family protein</fullName>
    </submittedName>
</protein>
<feature type="transmembrane region" description="Helical" evidence="1">
    <location>
        <begin position="66"/>
        <end position="97"/>
    </location>
</feature>
<keyword evidence="1" id="KW-0812">Transmembrane</keyword>
<keyword evidence="1" id="KW-1133">Transmembrane helix</keyword>
<evidence type="ECO:0000313" key="3">
    <source>
        <dbReference type="EMBL" id="MBS3652382.1"/>
    </source>
</evidence>
<dbReference type="AlphaFoldDB" id="A0A942I465"/>
<organism evidence="3 4">
    <name type="scientific">Pseudaminobacter soli</name>
    <name type="common">ex Zhang et al. 2022</name>
    <dbReference type="NCBI Taxonomy" id="2831468"/>
    <lineage>
        <taxon>Bacteria</taxon>
        <taxon>Pseudomonadati</taxon>
        <taxon>Pseudomonadota</taxon>
        <taxon>Alphaproteobacteria</taxon>
        <taxon>Hyphomicrobiales</taxon>
        <taxon>Phyllobacteriaceae</taxon>
        <taxon>Pseudaminobacter</taxon>
    </lineage>
</organism>
<gene>
    <name evidence="3" type="ORF">KEU06_27710</name>
</gene>
<proteinExistence type="predicted"/>
<keyword evidence="4" id="KW-1185">Reference proteome</keyword>
<dbReference type="Pfam" id="PF07331">
    <property type="entry name" value="TctB"/>
    <property type="match status" value="1"/>
</dbReference>
<sequence>MAGAVSLIVAATAAMIYSLLHYSIWSFGMPGSGLMPVIACAMIVVACLWTILARDTGERARFASPPLAYCVGFVAILALTSVIGLLPALAIVAAAILRFEGMSLPRSILIAVAVALGSWLLFERTLMVPLPGGAIWGS</sequence>
<feature type="transmembrane region" description="Helical" evidence="1">
    <location>
        <begin position="33"/>
        <end position="54"/>
    </location>
</feature>
<dbReference type="RefSeq" id="WP_188257931.1">
    <property type="nucleotide sequence ID" value="NZ_JABVCF010000024.1"/>
</dbReference>
<feature type="domain" description="DUF1468" evidence="2">
    <location>
        <begin position="5"/>
        <end position="131"/>
    </location>
</feature>
<name>A0A942I465_9HYPH</name>
<feature type="transmembrane region" description="Helical" evidence="1">
    <location>
        <begin position="103"/>
        <end position="122"/>
    </location>
</feature>